<dbReference type="EMBL" id="LUEZ02000181">
    <property type="protein sequence ID" value="RDB15364.1"/>
    <property type="molecule type" value="Genomic_DNA"/>
</dbReference>
<gene>
    <name evidence="1" type="ORF">Hypma_004668</name>
</gene>
<sequence length="71" mass="7576">MAVVGGFPSTEVCRNQELEFSVIGVSSNPYLLFRALPSGSFGTCEDATFTSSARISAVVPAETQDAPYRKD</sequence>
<dbReference type="Proteomes" id="UP000076154">
    <property type="component" value="Unassembled WGS sequence"/>
</dbReference>
<dbReference type="AlphaFoldDB" id="A0A369J7A3"/>
<accession>A0A369J7A3</accession>
<evidence type="ECO:0000313" key="1">
    <source>
        <dbReference type="EMBL" id="RDB15364.1"/>
    </source>
</evidence>
<protein>
    <submittedName>
        <fullName evidence="1">Uncharacterized protein</fullName>
    </submittedName>
</protein>
<reference evidence="1" key="1">
    <citation type="submission" date="2018-04" db="EMBL/GenBank/DDBJ databases">
        <title>Whole genome sequencing of Hypsizygus marmoreus.</title>
        <authorList>
            <person name="Choi I.-G."/>
            <person name="Min B."/>
            <person name="Kim J.-G."/>
            <person name="Kim S."/>
            <person name="Oh Y.-L."/>
            <person name="Kong W.-S."/>
            <person name="Park H."/>
            <person name="Jeong J."/>
            <person name="Song E.-S."/>
        </authorList>
    </citation>
    <scope>NUCLEOTIDE SEQUENCE [LARGE SCALE GENOMIC DNA]</scope>
    <source>
        <strain evidence="1">51987-8</strain>
    </source>
</reference>
<name>A0A369J7A3_HYPMA</name>
<comment type="caution">
    <text evidence="1">The sequence shown here is derived from an EMBL/GenBank/DDBJ whole genome shotgun (WGS) entry which is preliminary data.</text>
</comment>
<evidence type="ECO:0000313" key="2">
    <source>
        <dbReference type="Proteomes" id="UP000076154"/>
    </source>
</evidence>
<organism evidence="1 2">
    <name type="scientific">Hypsizygus marmoreus</name>
    <name type="common">White beech mushroom</name>
    <name type="synonym">Agaricus marmoreus</name>
    <dbReference type="NCBI Taxonomy" id="39966"/>
    <lineage>
        <taxon>Eukaryota</taxon>
        <taxon>Fungi</taxon>
        <taxon>Dikarya</taxon>
        <taxon>Basidiomycota</taxon>
        <taxon>Agaricomycotina</taxon>
        <taxon>Agaricomycetes</taxon>
        <taxon>Agaricomycetidae</taxon>
        <taxon>Agaricales</taxon>
        <taxon>Tricholomatineae</taxon>
        <taxon>Lyophyllaceae</taxon>
        <taxon>Hypsizygus</taxon>
    </lineage>
</organism>
<proteinExistence type="predicted"/>
<keyword evidence="2" id="KW-1185">Reference proteome</keyword>
<dbReference type="InParanoid" id="A0A369J7A3"/>